<dbReference type="AlphaFoldDB" id="A0A1H6F9I5"/>
<gene>
    <name evidence="6" type="ORF">MBHS_01520</name>
</gene>
<evidence type="ECO:0000313" key="7">
    <source>
        <dbReference type="Proteomes" id="UP000236724"/>
    </source>
</evidence>
<dbReference type="InterPro" id="IPR019196">
    <property type="entry name" value="ABC_transp_unknown"/>
</dbReference>
<dbReference type="RefSeq" id="WP_103919559.1">
    <property type="nucleotide sequence ID" value="NZ_FMSV02000369.1"/>
</dbReference>
<dbReference type="OrthoDB" id="9777219at2"/>
<evidence type="ECO:0000259" key="5">
    <source>
        <dbReference type="Pfam" id="PF23357"/>
    </source>
</evidence>
<evidence type="ECO:0000259" key="4">
    <source>
        <dbReference type="Pfam" id="PF09822"/>
    </source>
</evidence>
<keyword evidence="3" id="KW-0472">Membrane</keyword>
<dbReference type="InterPro" id="IPR055396">
    <property type="entry name" value="DUF7088"/>
</dbReference>
<organism evidence="6 7">
    <name type="scientific">Candidatus Venteria ishoeyi</name>
    <dbReference type="NCBI Taxonomy" id="1899563"/>
    <lineage>
        <taxon>Bacteria</taxon>
        <taxon>Pseudomonadati</taxon>
        <taxon>Pseudomonadota</taxon>
        <taxon>Gammaproteobacteria</taxon>
        <taxon>Thiotrichales</taxon>
        <taxon>Thiotrichaceae</taxon>
        <taxon>Venteria</taxon>
    </lineage>
</organism>
<evidence type="ECO:0000256" key="3">
    <source>
        <dbReference type="SAM" id="Phobius"/>
    </source>
</evidence>
<feature type="region of interest" description="Disordered" evidence="2">
    <location>
        <begin position="426"/>
        <end position="453"/>
    </location>
</feature>
<feature type="coiled-coil region" evidence="1">
    <location>
        <begin position="534"/>
        <end position="609"/>
    </location>
</feature>
<keyword evidence="1" id="KW-0175">Coiled coil</keyword>
<proteinExistence type="predicted"/>
<name>A0A1H6F9I5_9GAMM</name>
<accession>A0A1H6F9I5</accession>
<dbReference type="EMBL" id="FMSV02000369">
    <property type="protein sequence ID" value="SEH05665.1"/>
    <property type="molecule type" value="Genomic_DNA"/>
</dbReference>
<feature type="domain" description="DUF7088" evidence="5">
    <location>
        <begin position="42"/>
        <end position="141"/>
    </location>
</feature>
<dbReference type="Pfam" id="PF09822">
    <property type="entry name" value="ABC_transp_aux"/>
    <property type="match status" value="1"/>
</dbReference>
<dbReference type="Proteomes" id="UP000236724">
    <property type="component" value="Unassembled WGS sequence"/>
</dbReference>
<reference evidence="6 7" key="1">
    <citation type="submission" date="2016-10" db="EMBL/GenBank/DDBJ databases">
        <authorList>
            <person name="de Groot N.N."/>
        </authorList>
    </citation>
    <scope>NUCLEOTIDE SEQUENCE [LARGE SCALE GENOMIC DNA]</scope>
    <source>
        <strain evidence="6">MBHS1</strain>
    </source>
</reference>
<keyword evidence="7" id="KW-1185">Reference proteome</keyword>
<evidence type="ECO:0000256" key="1">
    <source>
        <dbReference type="SAM" id="Coils"/>
    </source>
</evidence>
<protein>
    <submittedName>
        <fullName evidence="6">ABC-type uncharacterized transport system</fullName>
    </submittedName>
</protein>
<feature type="domain" description="ABC-type uncharacterised transport system" evidence="4">
    <location>
        <begin position="178"/>
        <end position="500"/>
    </location>
</feature>
<feature type="compositionally biased region" description="Basic and acidic residues" evidence="2">
    <location>
        <begin position="436"/>
        <end position="446"/>
    </location>
</feature>
<evidence type="ECO:0000256" key="2">
    <source>
        <dbReference type="SAM" id="MobiDB-lite"/>
    </source>
</evidence>
<keyword evidence="3" id="KW-0812">Transmembrane</keyword>
<sequence>MNINKKWLLSSAGLGLAVVLFLAANIVSNAAFSSARLDLTDNGLYTLSQGSKNILGGLEEPVSLKFYLSQKLLPELPGVNAYAVRVKELLQEYQRHADGKLDLQIIEPEAFSEAEDTAVAYGMKGVPLDNSNTTFYFGLMGSNSTDGEESIPFFNPNREEFLEYDITQLVYRLAHPDKKVVGLMSSLPIEGKPGGGLPFMQSKGGDESWMIVEQMQQLFETRTIATDVTEIPGNIDVLMLVHPKNLSEQTLYALDQFVLKGGRLLAFLDPYAETDEPPTDPKNPLAGMNAPRNSDLSKLLDAWGVELVADKVVGDMSLAKKVQMQKGSRGIVIRYPIWMDLDTANLNPDDIITGKLGNITLASAGALKLKEGSETKLTPLVQSSDQAMLIETSKLGMFSNPEDMVRNFKPEGQFILAARITGTLNTAFPDGAPQDTEAKDDDKDATDSDNSLKTSKEETNLVIVADTDLLDDQFWVQVQNFLGNRIAIPQASNNKLLTNALDNLTGSNDLISVRNRGSFTREFTKVEEIRQVAENRFREKEKELLARLQQTEQQLRDLQSNRKNGNAALLTAKQQQAITGFRDEKIKIRKELRAVQHELQKDIERLEARVKFINIGLIPLLFGIGGIALSTYRTRRRQQRQRA</sequence>
<evidence type="ECO:0000313" key="6">
    <source>
        <dbReference type="EMBL" id="SEH05665.1"/>
    </source>
</evidence>
<feature type="transmembrane region" description="Helical" evidence="3">
    <location>
        <begin position="612"/>
        <end position="632"/>
    </location>
</feature>
<keyword evidence="3" id="KW-1133">Transmembrane helix</keyword>
<dbReference type="Pfam" id="PF23357">
    <property type="entry name" value="DUF7088"/>
    <property type="match status" value="1"/>
</dbReference>